<dbReference type="KEGG" id="aau:AAur_2428"/>
<dbReference type="Proteomes" id="UP000000637">
    <property type="component" value="Chromosome"/>
</dbReference>
<reference evidence="1 2" key="1">
    <citation type="journal article" date="2006" name="PLoS Genet.">
        <title>Secrets of soil survival revealed by the genome sequence of Arthrobacter aurescens TC1.</title>
        <authorList>
            <person name="Mongodin E.F."/>
            <person name="Shapir N."/>
            <person name="Daugherty S.C."/>
            <person name="DeBoy R.T."/>
            <person name="Emerson J.B."/>
            <person name="Shvartzbeyn A."/>
            <person name="Radune D."/>
            <person name="Vamathevan J."/>
            <person name="Riggs F."/>
            <person name="Grinberg V."/>
            <person name="Khouri H."/>
            <person name="Wackett L.P."/>
            <person name="Nelson K.E."/>
            <person name="Sadowsky M.J."/>
        </authorList>
    </citation>
    <scope>NUCLEOTIDE SEQUENCE [LARGE SCALE GENOMIC DNA]</scope>
    <source>
        <strain evidence="1 2">TC1</strain>
    </source>
</reference>
<name>A1R7E5_PAEAT</name>
<evidence type="ECO:0000313" key="1">
    <source>
        <dbReference type="EMBL" id="ABM08684.1"/>
    </source>
</evidence>
<accession>A1R7E5</accession>
<sequence>MSDPHPTVSSMEHVYIRTAAQGAPAVVVRGGREWRIVVEPVRWFERVAWWEESRRMPRGQGRVDVEVWQVQVRLGNNPRSGTATWELVRDGSGGGWCLRGEEVAAA</sequence>
<organism evidence="1 2">
    <name type="scientific">Paenarthrobacter aurescens (strain TC1)</name>
    <dbReference type="NCBI Taxonomy" id="290340"/>
    <lineage>
        <taxon>Bacteria</taxon>
        <taxon>Bacillati</taxon>
        <taxon>Actinomycetota</taxon>
        <taxon>Actinomycetes</taxon>
        <taxon>Micrococcales</taxon>
        <taxon>Micrococcaceae</taxon>
        <taxon>Paenarthrobacter</taxon>
    </lineage>
</organism>
<dbReference type="HOGENOM" id="CLU_155803_0_0_11"/>
<dbReference type="EMBL" id="CP000474">
    <property type="protein sequence ID" value="ABM08684.1"/>
    <property type="molecule type" value="Genomic_DNA"/>
</dbReference>
<dbReference type="AlphaFoldDB" id="A1R7E5"/>
<gene>
    <name evidence="1" type="ordered locus">AAur_2428</name>
</gene>
<dbReference type="STRING" id="290340.AAur_2428"/>
<proteinExistence type="predicted"/>
<protein>
    <submittedName>
        <fullName evidence="1">Uncharacterized protein</fullName>
    </submittedName>
</protein>
<evidence type="ECO:0000313" key="2">
    <source>
        <dbReference type="Proteomes" id="UP000000637"/>
    </source>
</evidence>
<keyword evidence="2" id="KW-1185">Reference proteome</keyword>